<accession>A0A5J6VLG6</accession>
<evidence type="ECO:0000313" key="2">
    <source>
        <dbReference type="EMBL" id="QFG74982.1"/>
    </source>
</evidence>
<feature type="region of interest" description="Disordered" evidence="1">
    <location>
        <begin position="1"/>
        <end position="23"/>
    </location>
</feature>
<dbReference type="EMBL" id="MN448295">
    <property type="protein sequence ID" value="QFG74982.1"/>
    <property type="molecule type" value="Genomic_DNA"/>
</dbReference>
<evidence type="ECO:0000256" key="1">
    <source>
        <dbReference type="SAM" id="MobiDB-lite"/>
    </source>
</evidence>
<reference evidence="2" key="1">
    <citation type="journal article" date="2019" name="Philos. Trans. R. Soc. Lond., B, Biol. Sci.">
        <title>Targeted metagenomic recovery of four divergent viruses reveals shared and distinctive characteristics of giant viruses of marine eukaryotes.</title>
        <authorList>
            <person name="Needham D.M."/>
            <person name="Poirier C."/>
            <person name="Hehenberger E."/>
            <person name="Jimenez V."/>
            <person name="Swalwell J.E."/>
            <person name="Santoro A.E."/>
            <person name="Worden A.Z."/>
        </authorList>
    </citation>
    <scope>NUCLEOTIDE SEQUENCE</scope>
    <source>
        <strain evidence="2">OPacV-421</strain>
    </source>
</reference>
<evidence type="ECO:0008006" key="3">
    <source>
        <dbReference type="Google" id="ProtNLM"/>
    </source>
</evidence>
<protein>
    <recommendedName>
        <fullName evidence="3">MYM-type domain-containing protein</fullName>
    </recommendedName>
</protein>
<organism evidence="2">
    <name type="scientific">Megaviridae environmental sample</name>
    <dbReference type="NCBI Taxonomy" id="1737588"/>
    <lineage>
        <taxon>Viruses</taxon>
        <taxon>Varidnaviria</taxon>
        <taxon>Bamfordvirae</taxon>
        <taxon>Nucleocytoviricota</taxon>
        <taxon>Megaviricetes</taxon>
        <taxon>Imitervirales</taxon>
        <taxon>Mimiviridae</taxon>
        <taxon>environmental samples</taxon>
    </lineage>
</organism>
<proteinExistence type="predicted"/>
<name>A0A5J6VLG6_9VIRU</name>
<sequence length="273" mass="31742">MQKKTPKKRGRKPKGGKIIKQKTSKISISEKPENIILHLSCKISDLSSKNFNVAPYDINNKYSIFKETNKHVHSSVSTGIPVSENSDTILYDKLKELQYNLHINNNNNKKSACFCCTYNFDTPIIYIPKDISNNKYNVYGCFCSPECATYYLFNEKISTSVRSERYSLLNLLYNNIYKYEDNIMPAPNPHYMLDKFLGNLTINEYRKLLRNKRFLHINNKPLTNILPELHFDYISNVNEKNSMCNSSTNIKIKKKHKTNKSSLLSNNFNLHTD</sequence>